<keyword evidence="4" id="KW-1185">Reference proteome</keyword>
<protein>
    <submittedName>
        <fullName evidence="3">WGS project CCBQ000000000 data, contig 00015</fullName>
    </submittedName>
</protein>
<dbReference type="GO" id="GO:0008195">
    <property type="term" value="F:phosphatidate phosphatase activity"/>
    <property type="evidence" value="ECO:0007669"/>
    <property type="project" value="InterPro"/>
</dbReference>
<comment type="caution">
    <text evidence="3">The sequence shown here is derived from an EMBL/GenBank/DDBJ whole genome shotgun (WGS) entry which is preliminary data.</text>
</comment>
<dbReference type="EMBL" id="CCBQ010000045">
    <property type="protein sequence ID" value="CDO95449.1"/>
    <property type="molecule type" value="Genomic_DNA"/>
</dbReference>
<evidence type="ECO:0000313" key="3">
    <source>
        <dbReference type="EMBL" id="CDO95449.1"/>
    </source>
</evidence>
<dbReference type="PANTHER" id="PTHR28208:SF3">
    <property type="entry name" value="PHOSPHATIDATE PHOSPHATASE APP1"/>
    <property type="match status" value="1"/>
</dbReference>
<feature type="region of interest" description="Disordered" evidence="1">
    <location>
        <begin position="127"/>
        <end position="149"/>
    </location>
</feature>
<sequence length="576" mass="65225">MDPAFDTDGLSWGSNVPPGKRQRIYNMVKHTKDTYFNAAKNSIKNYYGNDMSPAEARAVEFQMFPPKLLCYPSYARKLSDSVYLTELRGLLYSTGHRSKRNSILMSICKQFLRNDPPPNVEQRLESLQNDSTISLESTSTASSSTGSDLSSIAEGAVPLTQEQVLKERIAGFMNKNLPNVHLQTSLFNESNEMVDRMTISDSSGGFNLLFESDFKPFGAKVKCLDTGLVQECPIFYVENSGVALISDIDDTIKHTGVAGDKRSIFLNVFVNGFEHWMIQDMPIWYKTLKDSKNVDFFYVSNAPAQIYPILSEYIAQNYPVGPIFLKQYSGNLLSSIMKSSAQRKLASILKICKDFPKKKFILVGDSGEQDLEAYISTACQFPNQIIGIYIRCCKNSMSDEPENDVRVMKTLNEYIGKFYIDKMPHEKTIPDLISFDSDSDSETVAKIKHHNNHPKIAPQVPKQKPILSSDMQREIYESKSAPTRRPLPHGKPTQLKKGFIENEVYSIPSSQNDYGTYSEFFDKRAEGWNERVKAAVEKLKANNLNTKFMFFMDPLVCLEDSINKIDSLSQRNEINE</sequence>
<accession>A0A0A8L947</accession>
<dbReference type="InterPro" id="IPR019236">
    <property type="entry name" value="APP1_cat"/>
</dbReference>
<evidence type="ECO:0000256" key="1">
    <source>
        <dbReference type="SAM" id="MobiDB-lite"/>
    </source>
</evidence>
<proteinExistence type="predicted"/>
<dbReference type="OrthoDB" id="541883at2759"/>
<feature type="compositionally biased region" description="Low complexity" evidence="1">
    <location>
        <begin position="131"/>
        <end position="149"/>
    </location>
</feature>
<dbReference type="Pfam" id="PF09949">
    <property type="entry name" value="APP1_cat"/>
    <property type="match status" value="1"/>
</dbReference>
<feature type="domain" description="Phosphatidate phosphatase APP1 catalytic" evidence="2">
    <location>
        <begin position="243"/>
        <end position="392"/>
    </location>
</feature>
<gene>
    <name evidence="3" type="ORF">KLDO_g3689</name>
</gene>
<organism evidence="3 4">
    <name type="scientific">Kluyveromyces dobzhanskii CBS 2104</name>
    <dbReference type="NCBI Taxonomy" id="1427455"/>
    <lineage>
        <taxon>Eukaryota</taxon>
        <taxon>Fungi</taxon>
        <taxon>Dikarya</taxon>
        <taxon>Ascomycota</taxon>
        <taxon>Saccharomycotina</taxon>
        <taxon>Saccharomycetes</taxon>
        <taxon>Saccharomycetales</taxon>
        <taxon>Saccharomycetaceae</taxon>
        <taxon>Kluyveromyces</taxon>
    </lineage>
</organism>
<reference evidence="3 4" key="1">
    <citation type="submission" date="2014-03" db="EMBL/GenBank/DDBJ databases">
        <title>The genome of Kluyveromyces dobzhanskii.</title>
        <authorList>
            <person name="Nystedt B."/>
            <person name="Astrom S."/>
        </authorList>
    </citation>
    <scope>NUCLEOTIDE SEQUENCE [LARGE SCALE GENOMIC DNA]</scope>
    <source>
        <strain evidence="3 4">CBS 2104</strain>
    </source>
</reference>
<evidence type="ECO:0000259" key="2">
    <source>
        <dbReference type="Pfam" id="PF09949"/>
    </source>
</evidence>
<dbReference type="InterPro" id="IPR052935">
    <property type="entry name" value="Mg2+_PAP"/>
</dbReference>
<dbReference type="PANTHER" id="PTHR28208">
    <property type="entry name" value="PHOSPHATIDATE PHOSPHATASE APP1"/>
    <property type="match status" value="1"/>
</dbReference>
<dbReference type="PIRSF" id="PIRSF037464">
    <property type="entry name" value="UCP037464_APP1"/>
    <property type="match status" value="1"/>
</dbReference>
<dbReference type="GO" id="GO:0030479">
    <property type="term" value="C:actin cortical patch"/>
    <property type="evidence" value="ECO:0007669"/>
    <property type="project" value="TreeGrafter"/>
</dbReference>
<evidence type="ECO:0000313" key="4">
    <source>
        <dbReference type="Proteomes" id="UP000031516"/>
    </source>
</evidence>
<dbReference type="AlphaFoldDB" id="A0A0A8L947"/>
<dbReference type="InterPro" id="IPR017210">
    <property type="entry name" value="APP1"/>
</dbReference>
<dbReference type="Proteomes" id="UP000031516">
    <property type="component" value="Unassembled WGS sequence"/>
</dbReference>
<name>A0A0A8L947_9SACH</name>